<dbReference type="PANTHER" id="PTHR30437">
    <property type="entry name" value="TRANSCRIPTION ELONGATION FACTOR GREA"/>
    <property type="match status" value="1"/>
</dbReference>
<dbReference type="HAMAP" id="MF_00930">
    <property type="entry name" value="GreB"/>
    <property type="match status" value="1"/>
</dbReference>
<dbReference type="Pfam" id="PF01272">
    <property type="entry name" value="GreA_GreB"/>
    <property type="match status" value="1"/>
</dbReference>
<evidence type="ECO:0000313" key="8">
    <source>
        <dbReference type="Proteomes" id="UP000651977"/>
    </source>
</evidence>
<comment type="caution">
    <text evidence="7">The sequence shown here is derived from an EMBL/GenBank/DDBJ whole genome shotgun (WGS) entry which is preliminary data.</text>
</comment>
<evidence type="ECO:0000256" key="1">
    <source>
        <dbReference type="ARBA" id="ARBA00023015"/>
    </source>
</evidence>
<dbReference type="InterPro" id="IPR028624">
    <property type="entry name" value="Tscrpt_elong_fac_GreA/B"/>
</dbReference>
<keyword evidence="7" id="KW-0251">Elongation factor</keyword>
<dbReference type="InterPro" id="IPR023459">
    <property type="entry name" value="Tscrpt_elong_fac_GreA/B_fam"/>
</dbReference>
<evidence type="ECO:0000256" key="4">
    <source>
        <dbReference type="HAMAP-Rule" id="MF_00930"/>
    </source>
</evidence>
<dbReference type="InterPro" id="IPR018151">
    <property type="entry name" value="TF_GreA/GreB_CS"/>
</dbReference>
<dbReference type="InterPro" id="IPR022691">
    <property type="entry name" value="Tscrpt_elong_fac_GreA/B_N"/>
</dbReference>
<dbReference type="Pfam" id="PF03449">
    <property type="entry name" value="GreA_GreB_N"/>
    <property type="match status" value="1"/>
</dbReference>
<protein>
    <recommendedName>
        <fullName evidence="4">Transcription elongation factor GreB</fullName>
    </recommendedName>
    <alternativeName>
        <fullName evidence="4">Transcript cleavage factor GreB</fullName>
    </alternativeName>
</protein>
<accession>A0ABQ1I1B4</accession>
<dbReference type="Gene3D" id="1.10.287.180">
    <property type="entry name" value="Transcription elongation factor, GreA/GreB, N-terminal domain"/>
    <property type="match status" value="1"/>
</dbReference>
<dbReference type="Gene3D" id="3.10.50.30">
    <property type="entry name" value="Transcription elongation factor, GreA/GreB, C-terminal domain"/>
    <property type="match status" value="1"/>
</dbReference>
<name>A0ABQ1I1B4_9ALTE</name>
<dbReference type="InterPro" id="IPR036805">
    <property type="entry name" value="Tscrpt_elong_fac_GreA/B_N_sf"/>
</dbReference>
<evidence type="ECO:0000259" key="6">
    <source>
        <dbReference type="Pfam" id="PF03449"/>
    </source>
</evidence>
<feature type="domain" description="Transcription elongation factor GreA/GreB C-terminal" evidence="5">
    <location>
        <begin position="83"/>
        <end position="157"/>
    </location>
</feature>
<dbReference type="SUPFAM" id="SSF46557">
    <property type="entry name" value="GreA transcript cleavage protein, N-terminal domain"/>
    <property type="match status" value="1"/>
</dbReference>
<comment type="similarity">
    <text evidence="4">Belongs to the GreA/GreB family. GreB subfamily.</text>
</comment>
<dbReference type="HAMAP" id="MF_00105">
    <property type="entry name" value="GreA_GreB"/>
    <property type="match status" value="1"/>
</dbReference>
<evidence type="ECO:0000313" key="7">
    <source>
        <dbReference type="EMBL" id="GGB07094.1"/>
    </source>
</evidence>
<dbReference type="Proteomes" id="UP000651977">
    <property type="component" value="Unassembled WGS sequence"/>
</dbReference>
<dbReference type="PIRSF" id="PIRSF006092">
    <property type="entry name" value="GreA_GreB"/>
    <property type="match status" value="1"/>
</dbReference>
<keyword evidence="7" id="KW-0648">Protein biosynthesis</keyword>
<dbReference type="SUPFAM" id="SSF54534">
    <property type="entry name" value="FKBP-like"/>
    <property type="match status" value="1"/>
</dbReference>
<comment type="function">
    <text evidence="4">Necessary for efficient RNA polymerase transcription elongation past template-encoded arresting sites. The arresting sites in DNA have the property of trapping a certain fraction of elongating RNA polymerases that pass through, resulting in locked ternary complexes. Cleavage of the nascent transcript by cleavage factors such as GreA or GreB allows the resumption of elongation from the new 3'terminus. GreB releases sequences of up to 9 nucleotides in length.</text>
</comment>
<sequence>MSTMKSNLITRAGWHKLDQELKYLWKVKRPEVTQAVSEAAALGDRSENAEYKEGKRELRRIDSRLRFLTKRLDALEIVDHHPQQNGKVFFGAWVELENEAGDIVRYRIVGTDEIDPKLGYITIDSPMARALIGKQVDDEVLVKTPSGVKEWWVNVIQYQPFED</sequence>
<dbReference type="NCBIfam" id="TIGR01461">
    <property type="entry name" value="greB"/>
    <property type="match status" value="1"/>
</dbReference>
<evidence type="ECO:0000259" key="5">
    <source>
        <dbReference type="Pfam" id="PF01272"/>
    </source>
</evidence>
<keyword evidence="3 4" id="KW-0804">Transcription</keyword>
<evidence type="ECO:0000256" key="2">
    <source>
        <dbReference type="ARBA" id="ARBA00023125"/>
    </source>
</evidence>
<keyword evidence="1 4" id="KW-0805">Transcription regulation</keyword>
<dbReference type="InterPro" id="IPR001437">
    <property type="entry name" value="Tscrpt_elong_fac_GreA/B_C"/>
</dbReference>
<dbReference type="GO" id="GO:0003746">
    <property type="term" value="F:translation elongation factor activity"/>
    <property type="evidence" value="ECO:0007669"/>
    <property type="project" value="UniProtKB-KW"/>
</dbReference>
<dbReference type="EMBL" id="BMDY01000011">
    <property type="protein sequence ID" value="GGB07094.1"/>
    <property type="molecule type" value="Genomic_DNA"/>
</dbReference>
<proteinExistence type="inferred from homology"/>
<organism evidence="7 8">
    <name type="scientific">Agarivorans gilvus</name>
    <dbReference type="NCBI Taxonomy" id="680279"/>
    <lineage>
        <taxon>Bacteria</taxon>
        <taxon>Pseudomonadati</taxon>
        <taxon>Pseudomonadota</taxon>
        <taxon>Gammaproteobacteria</taxon>
        <taxon>Alteromonadales</taxon>
        <taxon>Alteromonadaceae</taxon>
        <taxon>Agarivorans</taxon>
    </lineage>
</organism>
<dbReference type="InterPro" id="IPR036953">
    <property type="entry name" value="GreA/GreB_C_sf"/>
</dbReference>
<reference evidence="8" key="1">
    <citation type="journal article" date="2019" name="Int. J. Syst. Evol. Microbiol.">
        <title>The Global Catalogue of Microorganisms (GCM) 10K type strain sequencing project: providing services to taxonomists for standard genome sequencing and annotation.</title>
        <authorList>
            <consortium name="The Broad Institute Genomics Platform"/>
            <consortium name="The Broad Institute Genome Sequencing Center for Infectious Disease"/>
            <person name="Wu L."/>
            <person name="Ma J."/>
        </authorList>
    </citation>
    <scope>NUCLEOTIDE SEQUENCE [LARGE SCALE GENOMIC DNA]</scope>
    <source>
        <strain evidence="8">CGMCC 1.10131</strain>
    </source>
</reference>
<dbReference type="PROSITE" id="PS00829">
    <property type="entry name" value="GREAB_1"/>
    <property type="match status" value="1"/>
</dbReference>
<feature type="domain" description="Transcription elongation factor GreA/GreB N-terminal" evidence="6">
    <location>
        <begin position="8"/>
        <end position="77"/>
    </location>
</feature>
<keyword evidence="2 4" id="KW-0238">DNA-binding</keyword>
<dbReference type="NCBIfam" id="NF002506">
    <property type="entry name" value="PRK01885.1"/>
    <property type="match status" value="1"/>
</dbReference>
<gene>
    <name evidence="4 7" type="primary">greB</name>
    <name evidence="7" type="ORF">GCM10007414_20520</name>
</gene>
<keyword evidence="8" id="KW-1185">Reference proteome</keyword>
<evidence type="ECO:0000256" key="3">
    <source>
        <dbReference type="ARBA" id="ARBA00023163"/>
    </source>
</evidence>
<dbReference type="InterPro" id="IPR006358">
    <property type="entry name" value="Tscrpt_elong_fac_GreB"/>
</dbReference>
<dbReference type="PANTHER" id="PTHR30437:SF6">
    <property type="entry name" value="TRANSCRIPTION ELONGATION FACTOR GREB"/>
    <property type="match status" value="1"/>
</dbReference>